<evidence type="ECO:0000313" key="1">
    <source>
        <dbReference type="EMBL" id="RUO36777.1"/>
    </source>
</evidence>
<dbReference type="AlphaFoldDB" id="A0A432WSP1"/>
<dbReference type="Proteomes" id="UP000286934">
    <property type="component" value="Unassembled WGS sequence"/>
</dbReference>
<organism evidence="1 2">
    <name type="scientific">Aliidiomarina shirensis</name>
    <dbReference type="NCBI Taxonomy" id="1048642"/>
    <lineage>
        <taxon>Bacteria</taxon>
        <taxon>Pseudomonadati</taxon>
        <taxon>Pseudomonadota</taxon>
        <taxon>Gammaproteobacteria</taxon>
        <taxon>Alteromonadales</taxon>
        <taxon>Idiomarinaceae</taxon>
        <taxon>Aliidiomarina</taxon>
    </lineage>
</organism>
<dbReference type="EMBL" id="PIPP01000003">
    <property type="protein sequence ID" value="RUO36777.1"/>
    <property type="molecule type" value="Genomic_DNA"/>
</dbReference>
<comment type="caution">
    <text evidence="1">The sequence shown here is derived from an EMBL/GenBank/DDBJ whole genome shotgun (WGS) entry which is preliminary data.</text>
</comment>
<dbReference type="RefSeq" id="WP_126807525.1">
    <property type="nucleotide sequence ID" value="NZ_PIPP01000003.1"/>
</dbReference>
<dbReference type="NCBIfam" id="TIGR03696">
    <property type="entry name" value="Rhs_assc_core"/>
    <property type="match status" value="1"/>
</dbReference>
<protein>
    <recommendedName>
        <fullName evidence="3">RHS repeat-associated core domain-containing protein</fullName>
    </recommendedName>
</protein>
<proteinExistence type="predicted"/>
<evidence type="ECO:0008006" key="3">
    <source>
        <dbReference type="Google" id="ProtNLM"/>
    </source>
</evidence>
<evidence type="ECO:0000313" key="2">
    <source>
        <dbReference type="Proteomes" id="UP000286934"/>
    </source>
</evidence>
<gene>
    <name evidence="1" type="ORF">CWE13_07965</name>
</gene>
<dbReference type="InterPro" id="IPR022385">
    <property type="entry name" value="Rhs_assc_core"/>
</dbReference>
<sequence>MKNNSGSKTYSLYSQQGRLISTIQNGAITDYIYLGDQLVAWHSNNQPNDNQPGYTGHLEDDDFQLTYMQQRYSDPVIGRFYSNDPVGFSASNPMMFNRYAYGNNNSYKYIDSAGRESEFYFFAWWRRRHAKCWSGCWSHKNNASYVTDLEGYAGLTTVGAGFLSGTSIAGEGYVGFGVAAGPRAPLHASGNIIRTWVLPISVKNENQEQ</sequence>
<accession>A0A432WSP1</accession>
<dbReference type="Gene3D" id="2.180.10.10">
    <property type="entry name" value="RHS repeat-associated core"/>
    <property type="match status" value="1"/>
</dbReference>
<keyword evidence="2" id="KW-1185">Reference proteome</keyword>
<dbReference type="OrthoDB" id="9815903at2"/>
<name>A0A432WSP1_9GAMM</name>
<reference evidence="2" key="1">
    <citation type="journal article" date="2018" name="Front. Microbiol.">
        <title>Genome-Based Analysis Reveals the Taxonomy and Diversity of the Family Idiomarinaceae.</title>
        <authorList>
            <person name="Liu Y."/>
            <person name="Lai Q."/>
            <person name="Shao Z."/>
        </authorList>
    </citation>
    <scope>NUCLEOTIDE SEQUENCE [LARGE SCALE GENOMIC DNA]</scope>
    <source>
        <strain evidence="2">AIS</strain>
    </source>
</reference>